<organism evidence="8 9">
    <name type="scientific">Simplicispira hankyongi</name>
    <dbReference type="NCBI Taxonomy" id="2315688"/>
    <lineage>
        <taxon>Bacteria</taxon>
        <taxon>Pseudomonadati</taxon>
        <taxon>Pseudomonadota</taxon>
        <taxon>Betaproteobacteria</taxon>
        <taxon>Burkholderiales</taxon>
        <taxon>Comamonadaceae</taxon>
        <taxon>Simplicispira</taxon>
    </lineage>
</organism>
<dbReference type="SMART" id="SM00448">
    <property type="entry name" value="REC"/>
    <property type="match status" value="1"/>
</dbReference>
<dbReference type="GO" id="GO:0005829">
    <property type="term" value="C:cytosol"/>
    <property type="evidence" value="ECO:0007669"/>
    <property type="project" value="TreeGrafter"/>
</dbReference>
<dbReference type="Proteomes" id="UP000266302">
    <property type="component" value="Unassembled WGS sequence"/>
</dbReference>
<dbReference type="Pfam" id="PF00486">
    <property type="entry name" value="Trans_reg_C"/>
    <property type="match status" value="1"/>
</dbReference>
<evidence type="ECO:0000256" key="4">
    <source>
        <dbReference type="PROSITE-ProRule" id="PRU00169"/>
    </source>
</evidence>
<keyword evidence="2 5" id="KW-0238">DNA-binding</keyword>
<dbReference type="AlphaFoldDB" id="A0A398CD22"/>
<protein>
    <submittedName>
        <fullName evidence="8">DNA-binding response regulator</fullName>
    </submittedName>
</protein>
<dbReference type="GO" id="GO:0000976">
    <property type="term" value="F:transcription cis-regulatory region binding"/>
    <property type="evidence" value="ECO:0007669"/>
    <property type="project" value="TreeGrafter"/>
</dbReference>
<dbReference type="PANTHER" id="PTHR48111:SF67">
    <property type="entry name" value="TRANSCRIPTIONAL REGULATORY PROTEIN TCTD"/>
    <property type="match status" value="1"/>
</dbReference>
<dbReference type="EMBL" id="QXJC01000003">
    <property type="protein sequence ID" value="RID98827.1"/>
    <property type="molecule type" value="Genomic_DNA"/>
</dbReference>
<evidence type="ECO:0000259" key="7">
    <source>
        <dbReference type="PROSITE" id="PS51755"/>
    </source>
</evidence>
<comment type="caution">
    <text evidence="8">The sequence shown here is derived from an EMBL/GenBank/DDBJ whole genome shotgun (WGS) entry which is preliminary data.</text>
</comment>
<evidence type="ECO:0000259" key="6">
    <source>
        <dbReference type="PROSITE" id="PS50110"/>
    </source>
</evidence>
<reference evidence="8 9" key="1">
    <citation type="submission" date="2018-09" db="EMBL/GenBank/DDBJ databases">
        <title>Draft genome of Simplicispira sp. NY-02.</title>
        <authorList>
            <person name="Im W.T."/>
        </authorList>
    </citation>
    <scope>NUCLEOTIDE SEQUENCE [LARGE SCALE GENOMIC DNA]</scope>
    <source>
        <strain evidence="8 9">NY-02</strain>
    </source>
</reference>
<dbReference type="GO" id="GO:0032993">
    <property type="term" value="C:protein-DNA complex"/>
    <property type="evidence" value="ECO:0007669"/>
    <property type="project" value="TreeGrafter"/>
</dbReference>
<dbReference type="GO" id="GO:0000156">
    <property type="term" value="F:phosphorelay response regulator activity"/>
    <property type="evidence" value="ECO:0007669"/>
    <property type="project" value="TreeGrafter"/>
</dbReference>
<keyword evidence="3" id="KW-0804">Transcription</keyword>
<dbReference type="GO" id="GO:0006355">
    <property type="term" value="P:regulation of DNA-templated transcription"/>
    <property type="evidence" value="ECO:0007669"/>
    <property type="project" value="InterPro"/>
</dbReference>
<sequence>MVTILIVEDDALLLDALTGQLQQLGYGVHTASSVSQAMALLQAHVVDGIMLDLGLPGADGMELLVWVRSHIAGLPVLILTARDGVDDRVRGLNAGADDYITKPFDMQELQARLQAMLRRARQPAFTHATSTANGQITSLGALEIDHGSHTAALEGAPLDLTQREWELLELLVQRCGEVVTREDVLAAWRASPSEAGQVVPPVNSNALEVYVHRLRKKLDPSSLAIRNIRGLGYMLAKP</sequence>
<dbReference type="SUPFAM" id="SSF52172">
    <property type="entry name" value="CheY-like"/>
    <property type="match status" value="1"/>
</dbReference>
<dbReference type="Pfam" id="PF00072">
    <property type="entry name" value="Response_reg"/>
    <property type="match status" value="1"/>
</dbReference>
<dbReference type="InterPro" id="IPR001867">
    <property type="entry name" value="OmpR/PhoB-type_DNA-bd"/>
</dbReference>
<evidence type="ECO:0000256" key="1">
    <source>
        <dbReference type="ARBA" id="ARBA00023015"/>
    </source>
</evidence>
<keyword evidence="9" id="KW-1185">Reference proteome</keyword>
<dbReference type="PROSITE" id="PS51755">
    <property type="entry name" value="OMPR_PHOB"/>
    <property type="match status" value="1"/>
</dbReference>
<evidence type="ECO:0000313" key="8">
    <source>
        <dbReference type="EMBL" id="RID98827.1"/>
    </source>
</evidence>
<dbReference type="CDD" id="cd17624">
    <property type="entry name" value="REC_OmpR_PmrA-like"/>
    <property type="match status" value="1"/>
</dbReference>
<feature type="modified residue" description="4-aspartylphosphate" evidence="4">
    <location>
        <position position="52"/>
    </location>
</feature>
<dbReference type="CDD" id="cd00383">
    <property type="entry name" value="trans_reg_C"/>
    <property type="match status" value="1"/>
</dbReference>
<dbReference type="Gene3D" id="1.10.10.10">
    <property type="entry name" value="Winged helix-like DNA-binding domain superfamily/Winged helix DNA-binding domain"/>
    <property type="match status" value="1"/>
</dbReference>
<accession>A0A398CD22</accession>
<keyword evidence="1" id="KW-0805">Transcription regulation</keyword>
<dbReference type="PANTHER" id="PTHR48111">
    <property type="entry name" value="REGULATOR OF RPOS"/>
    <property type="match status" value="1"/>
</dbReference>
<proteinExistence type="predicted"/>
<gene>
    <name evidence="8" type="ORF">D3F03_09785</name>
</gene>
<dbReference type="InterPro" id="IPR039420">
    <property type="entry name" value="WalR-like"/>
</dbReference>
<evidence type="ECO:0000256" key="2">
    <source>
        <dbReference type="ARBA" id="ARBA00023125"/>
    </source>
</evidence>
<dbReference type="Gene3D" id="6.10.250.690">
    <property type="match status" value="1"/>
</dbReference>
<dbReference type="InterPro" id="IPR036388">
    <property type="entry name" value="WH-like_DNA-bd_sf"/>
</dbReference>
<keyword evidence="4" id="KW-0597">Phosphoprotein</keyword>
<evidence type="ECO:0000256" key="5">
    <source>
        <dbReference type="PROSITE-ProRule" id="PRU01091"/>
    </source>
</evidence>
<evidence type="ECO:0000313" key="9">
    <source>
        <dbReference type="Proteomes" id="UP000266302"/>
    </source>
</evidence>
<evidence type="ECO:0000256" key="3">
    <source>
        <dbReference type="ARBA" id="ARBA00023163"/>
    </source>
</evidence>
<dbReference type="InterPro" id="IPR001789">
    <property type="entry name" value="Sig_transdc_resp-reg_receiver"/>
</dbReference>
<dbReference type="PROSITE" id="PS50110">
    <property type="entry name" value="RESPONSE_REGULATORY"/>
    <property type="match status" value="1"/>
</dbReference>
<name>A0A398CD22_9BURK</name>
<feature type="domain" description="OmpR/PhoB-type" evidence="7">
    <location>
        <begin position="134"/>
        <end position="237"/>
    </location>
</feature>
<dbReference type="OrthoDB" id="9802426at2"/>
<feature type="DNA-binding region" description="OmpR/PhoB-type" evidence="5">
    <location>
        <begin position="134"/>
        <end position="237"/>
    </location>
</feature>
<dbReference type="InterPro" id="IPR011006">
    <property type="entry name" value="CheY-like_superfamily"/>
</dbReference>
<dbReference type="RefSeq" id="WP_119109487.1">
    <property type="nucleotide sequence ID" value="NZ_QXJC01000003.1"/>
</dbReference>
<dbReference type="Gene3D" id="3.40.50.2300">
    <property type="match status" value="1"/>
</dbReference>
<dbReference type="SMART" id="SM00862">
    <property type="entry name" value="Trans_reg_C"/>
    <property type="match status" value="1"/>
</dbReference>
<feature type="domain" description="Response regulatory" evidence="6">
    <location>
        <begin position="3"/>
        <end position="117"/>
    </location>
</feature>